<dbReference type="SUPFAM" id="SSF102114">
    <property type="entry name" value="Radical SAM enzymes"/>
    <property type="match status" value="1"/>
</dbReference>
<dbReference type="AlphaFoldDB" id="A0A1B6LZ72"/>
<evidence type="ECO:0000256" key="8">
    <source>
        <dbReference type="ARBA" id="ARBA00023239"/>
    </source>
</evidence>
<organism evidence="11">
    <name type="scientific">Graphocephala atropunctata</name>
    <dbReference type="NCBI Taxonomy" id="36148"/>
    <lineage>
        <taxon>Eukaryota</taxon>
        <taxon>Metazoa</taxon>
        <taxon>Ecdysozoa</taxon>
        <taxon>Arthropoda</taxon>
        <taxon>Hexapoda</taxon>
        <taxon>Insecta</taxon>
        <taxon>Pterygota</taxon>
        <taxon>Neoptera</taxon>
        <taxon>Paraneoptera</taxon>
        <taxon>Hemiptera</taxon>
        <taxon>Auchenorrhyncha</taxon>
        <taxon>Membracoidea</taxon>
        <taxon>Cicadellidae</taxon>
        <taxon>Cicadellinae</taxon>
        <taxon>Cicadellini</taxon>
        <taxon>Graphocephala</taxon>
    </lineage>
</organism>
<keyword evidence="6" id="KW-0408">Iron</keyword>
<keyword evidence="7" id="KW-0411">Iron-sulfur</keyword>
<evidence type="ECO:0000256" key="5">
    <source>
        <dbReference type="ARBA" id="ARBA00022723"/>
    </source>
</evidence>
<evidence type="ECO:0000256" key="2">
    <source>
        <dbReference type="ARBA" id="ARBA00022485"/>
    </source>
</evidence>
<dbReference type="InterPro" id="IPR013785">
    <property type="entry name" value="Aldolase_TIM"/>
</dbReference>
<keyword evidence="4" id="KW-0819">tRNA processing</keyword>
<evidence type="ECO:0000256" key="9">
    <source>
        <dbReference type="ARBA" id="ARBA00049466"/>
    </source>
</evidence>
<sequence>MLRGRGGCYKHTFYGIESHRCMETTPSLACANKCVFCWRHHTNPVGTEWRWKTDDAQDILSDALAERLAEGLQVRHCALSLVGEPIMYPHIGSFVRLLHRQRISSFLVTNAQFPTAIRELSPVTQLYVSVDASTKSSLKKIDRPLFSDFWERFLDSLRALSEKGQRTVYRLTLVKAWNVEELESYSQLVLLGKPDFIEIKGVTFCGGGDGNSLKMENVPWHEEVIEFSRKIAALLPDYALASEHEHSNCVLIAHKKFLVNGEWWTWIDYDRFLELVDRFYETEGRETFSAEDYMMRTPSWAVFGSEERGFDPVETRWQRRAATAGC</sequence>
<evidence type="ECO:0000313" key="11">
    <source>
        <dbReference type="EMBL" id="JAT28930.1"/>
    </source>
</evidence>
<proteinExistence type="predicted"/>
<feature type="domain" description="Radical SAM core" evidence="10">
    <location>
        <begin position="14"/>
        <end position="241"/>
    </location>
</feature>
<dbReference type="InterPro" id="IPR034556">
    <property type="entry name" value="tRNA_wybutosine-synthase"/>
</dbReference>
<dbReference type="PROSITE" id="PS51918">
    <property type="entry name" value="RADICAL_SAM"/>
    <property type="match status" value="1"/>
</dbReference>
<protein>
    <recommendedName>
        <fullName evidence="10">Radical SAM core domain-containing protein</fullName>
    </recommendedName>
</protein>
<keyword evidence="2" id="KW-0004">4Fe-4S</keyword>
<dbReference type="CDD" id="cd01335">
    <property type="entry name" value="Radical_SAM"/>
    <property type="match status" value="1"/>
</dbReference>
<dbReference type="PANTHER" id="PTHR13930">
    <property type="entry name" value="S-ADENOSYL-L-METHIONINE-DEPENDENT TRNA 4-DEMETHYLWYOSINE SYNTHASE"/>
    <property type="match status" value="1"/>
</dbReference>
<dbReference type="SFLD" id="SFLDS00029">
    <property type="entry name" value="Radical_SAM"/>
    <property type="match status" value="1"/>
</dbReference>
<dbReference type="Pfam" id="PF04055">
    <property type="entry name" value="Radical_SAM"/>
    <property type="match status" value="1"/>
</dbReference>
<reference evidence="11" key="1">
    <citation type="submission" date="2015-11" db="EMBL/GenBank/DDBJ databases">
        <title>De novo transcriptome assembly of four potential Pierce s Disease insect vectors from Arizona vineyards.</title>
        <authorList>
            <person name="Tassone E.E."/>
        </authorList>
    </citation>
    <scope>NUCLEOTIDE SEQUENCE</scope>
</reference>
<dbReference type="GO" id="GO:0046872">
    <property type="term" value="F:metal ion binding"/>
    <property type="evidence" value="ECO:0007669"/>
    <property type="project" value="UniProtKB-KW"/>
</dbReference>
<dbReference type="SFLD" id="SFLDF00284">
    <property type="entry name" value="tRNA_wybutosine-synthesizing"/>
    <property type="match status" value="1"/>
</dbReference>
<gene>
    <name evidence="11" type="ORF">g.47537</name>
</gene>
<comment type="cofactor">
    <cofactor evidence="1">
        <name>[4Fe-4S] cluster</name>
        <dbReference type="ChEBI" id="CHEBI:49883"/>
    </cofactor>
</comment>
<dbReference type="EMBL" id="GEBQ01011047">
    <property type="protein sequence ID" value="JAT28930.1"/>
    <property type="molecule type" value="Transcribed_RNA"/>
</dbReference>
<dbReference type="PANTHER" id="PTHR13930:SF0">
    <property type="entry name" value="S-ADENOSYL-L-METHIONINE-DEPENDENT TRNA 4-DEMETHYLWYOSINE SYNTHASE TYW1-RELATED"/>
    <property type="match status" value="1"/>
</dbReference>
<keyword evidence="5" id="KW-0479">Metal-binding</keyword>
<dbReference type="Gene3D" id="3.20.20.70">
    <property type="entry name" value="Aldolase class I"/>
    <property type="match status" value="1"/>
</dbReference>
<accession>A0A1B6LZ72</accession>
<dbReference type="InterPro" id="IPR013917">
    <property type="entry name" value="tRNA_wybutosine-synth"/>
</dbReference>
<dbReference type="GO" id="GO:0102521">
    <property type="term" value="F:tRNA-4-demethylwyosine synthase activity"/>
    <property type="evidence" value="ECO:0007669"/>
    <property type="project" value="UniProtKB-EC"/>
</dbReference>
<comment type="catalytic activity">
    <reaction evidence="9">
        <text>N(1)-methylguanosine(37) in tRNA(Phe) + pyruvate + S-adenosyl-L-methionine = 4-demethylwyosine(37) in tRNA(Phe) + 5'-deoxyadenosine + L-methionine + CO2 + H2O</text>
        <dbReference type="Rhea" id="RHEA:36347"/>
        <dbReference type="Rhea" id="RHEA-COMP:10164"/>
        <dbReference type="Rhea" id="RHEA-COMP:10165"/>
        <dbReference type="ChEBI" id="CHEBI:15361"/>
        <dbReference type="ChEBI" id="CHEBI:15377"/>
        <dbReference type="ChEBI" id="CHEBI:16526"/>
        <dbReference type="ChEBI" id="CHEBI:17319"/>
        <dbReference type="ChEBI" id="CHEBI:57844"/>
        <dbReference type="ChEBI" id="CHEBI:59789"/>
        <dbReference type="ChEBI" id="CHEBI:64315"/>
        <dbReference type="ChEBI" id="CHEBI:73542"/>
        <dbReference type="EC" id="4.1.3.44"/>
    </reaction>
</comment>
<name>A0A1B6LZ72_9HEMI</name>
<dbReference type="GO" id="GO:0051539">
    <property type="term" value="F:4 iron, 4 sulfur cluster binding"/>
    <property type="evidence" value="ECO:0007669"/>
    <property type="project" value="UniProtKB-KW"/>
</dbReference>
<dbReference type="Pfam" id="PF08608">
    <property type="entry name" value="Wyosine_form"/>
    <property type="match status" value="1"/>
</dbReference>
<evidence type="ECO:0000256" key="4">
    <source>
        <dbReference type="ARBA" id="ARBA00022694"/>
    </source>
</evidence>
<evidence type="ECO:0000256" key="1">
    <source>
        <dbReference type="ARBA" id="ARBA00001966"/>
    </source>
</evidence>
<keyword evidence="3" id="KW-0949">S-adenosyl-L-methionine</keyword>
<dbReference type="GO" id="GO:0031591">
    <property type="term" value="P:wybutosine biosynthetic process"/>
    <property type="evidence" value="ECO:0007669"/>
    <property type="project" value="TreeGrafter"/>
</dbReference>
<evidence type="ECO:0000256" key="7">
    <source>
        <dbReference type="ARBA" id="ARBA00023014"/>
    </source>
</evidence>
<evidence type="ECO:0000256" key="3">
    <source>
        <dbReference type="ARBA" id="ARBA00022691"/>
    </source>
</evidence>
<evidence type="ECO:0000256" key="6">
    <source>
        <dbReference type="ARBA" id="ARBA00023004"/>
    </source>
</evidence>
<evidence type="ECO:0000259" key="10">
    <source>
        <dbReference type="PROSITE" id="PS51918"/>
    </source>
</evidence>
<keyword evidence="8" id="KW-0456">Lyase</keyword>
<dbReference type="SFLD" id="SFLDG01071">
    <property type="entry name" value="tRNA_wybutosine-synthesizing"/>
    <property type="match status" value="1"/>
</dbReference>
<dbReference type="InterPro" id="IPR058240">
    <property type="entry name" value="rSAM_sf"/>
</dbReference>
<dbReference type="InterPro" id="IPR007197">
    <property type="entry name" value="rSAM"/>
</dbReference>